<gene>
    <name evidence="6" type="ORF">GCK32_002154</name>
</gene>
<keyword evidence="7" id="KW-1185">Reference proteome</keyword>
<proteinExistence type="predicted"/>
<keyword evidence="4 5" id="KW-0472">Membrane</keyword>
<evidence type="ECO:0000313" key="7">
    <source>
        <dbReference type="Proteomes" id="UP001331761"/>
    </source>
</evidence>
<feature type="non-terminal residue" evidence="6">
    <location>
        <position position="173"/>
    </location>
</feature>
<dbReference type="PANTHER" id="PTHR31627:SF42">
    <property type="entry name" value="G_PROTEIN_RECEP_F1_2 DOMAIN-CONTAINING PROTEIN-RELATED"/>
    <property type="match status" value="1"/>
</dbReference>
<dbReference type="Proteomes" id="UP001331761">
    <property type="component" value="Unassembled WGS sequence"/>
</dbReference>
<dbReference type="PANTHER" id="PTHR31627">
    <property type="entry name" value="SERPENTINE RECEPTOR CLASS GAMMA-RELATED"/>
    <property type="match status" value="1"/>
</dbReference>
<comment type="subcellular location">
    <subcellularLocation>
        <location evidence="1">Membrane</location>
        <topology evidence="1">Multi-pass membrane protein</topology>
    </subcellularLocation>
</comment>
<dbReference type="InterPro" id="IPR051119">
    <property type="entry name" value="Nematode_SR-like"/>
</dbReference>
<evidence type="ECO:0000256" key="4">
    <source>
        <dbReference type="ARBA" id="ARBA00023136"/>
    </source>
</evidence>
<organism evidence="6 7">
    <name type="scientific">Trichostrongylus colubriformis</name>
    <name type="common">Black scour worm</name>
    <dbReference type="NCBI Taxonomy" id="6319"/>
    <lineage>
        <taxon>Eukaryota</taxon>
        <taxon>Metazoa</taxon>
        <taxon>Ecdysozoa</taxon>
        <taxon>Nematoda</taxon>
        <taxon>Chromadorea</taxon>
        <taxon>Rhabditida</taxon>
        <taxon>Rhabditina</taxon>
        <taxon>Rhabditomorpha</taxon>
        <taxon>Strongyloidea</taxon>
        <taxon>Trichostrongylidae</taxon>
        <taxon>Trichostrongylus</taxon>
    </lineage>
</organism>
<evidence type="ECO:0000256" key="1">
    <source>
        <dbReference type="ARBA" id="ARBA00004141"/>
    </source>
</evidence>
<evidence type="ECO:0000256" key="5">
    <source>
        <dbReference type="SAM" id="Phobius"/>
    </source>
</evidence>
<sequence length="173" mass="20065">MVYLHTIRTKMVYIRNADGTFSYGGLENDIDKINRFIYVSVSVAYVLVSVTLNARLLMEGRRLLTMSRSKHGRHERGLLLNAFLVFIFTVLMCLQQVTRGIAVFTNDDNLNSIAKLHFYWINDAMISVPPFSLLLFSTELRHDIVNFFRCKRSHIDFRSSAFVATQREFASRM</sequence>
<name>A0AAN8II79_TRICO</name>
<evidence type="ECO:0000256" key="3">
    <source>
        <dbReference type="ARBA" id="ARBA00022989"/>
    </source>
</evidence>
<dbReference type="GO" id="GO:0016020">
    <property type="term" value="C:membrane"/>
    <property type="evidence" value="ECO:0007669"/>
    <property type="project" value="UniProtKB-SubCell"/>
</dbReference>
<keyword evidence="2 5" id="KW-0812">Transmembrane</keyword>
<dbReference type="Gene3D" id="1.20.1070.10">
    <property type="entry name" value="Rhodopsin 7-helix transmembrane proteins"/>
    <property type="match status" value="1"/>
</dbReference>
<accession>A0AAN8II79</accession>
<evidence type="ECO:0000256" key="2">
    <source>
        <dbReference type="ARBA" id="ARBA00022692"/>
    </source>
</evidence>
<dbReference type="Pfam" id="PF10323">
    <property type="entry name" value="7TM_GPCR_Srv"/>
    <property type="match status" value="1"/>
</dbReference>
<evidence type="ECO:0000313" key="6">
    <source>
        <dbReference type="EMBL" id="KAK5970307.1"/>
    </source>
</evidence>
<protein>
    <recommendedName>
        <fullName evidence="8">Serpentine receptor class gamma</fullName>
    </recommendedName>
</protein>
<feature type="transmembrane region" description="Helical" evidence="5">
    <location>
        <begin position="36"/>
        <end position="57"/>
    </location>
</feature>
<comment type="caution">
    <text evidence="6">The sequence shown here is derived from an EMBL/GenBank/DDBJ whole genome shotgun (WGS) entry which is preliminary data.</text>
</comment>
<feature type="transmembrane region" description="Helical" evidence="5">
    <location>
        <begin position="117"/>
        <end position="136"/>
    </location>
</feature>
<dbReference type="AlphaFoldDB" id="A0AAN8II79"/>
<reference evidence="6 7" key="1">
    <citation type="submission" date="2019-10" db="EMBL/GenBank/DDBJ databases">
        <title>Assembly and Annotation for the nematode Trichostrongylus colubriformis.</title>
        <authorList>
            <person name="Martin J."/>
        </authorList>
    </citation>
    <scope>NUCLEOTIDE SEQUENCE [LARGE SCALE GENOMIC DNA]</scope>
    <source>
        <strain evidence="6">G859</strain>
        <tissue evidence="6">Whole worm</tissue>
    </source>
</reference>
<feature type="transmembrane region" description="Helical" evidence="5">
    <location>
        <begin position="78"/>
        <end position="97"/>
    </location>
</feature>
<dbReference type="InterPro" id="IPR019426">
    <property type="entry name" value="7TM_GPCR_serpentine_rcpt_Srv"/>
</dbReference>
<dbReference type="EMBL" id="WIXE01019142">
    <property type="protein sequence ID" value="KAK5970307.1"/>
    <property type="molecule type" value="Genomic_DNA"/>
</dbReference>
<keyword evidence="3 5" id="KW-1133">Transmembrane helix</keyword>
<evidence type="ECO:0008006" key="8">
    <source>
        <dbReference type="Google" id="ProtNLM"/>
    </source>
</evidence>